<keyword evidence="1" id="KW-0472">Membrane</keyword>
<organism evidence="2 3">
    <name type="scientific">Mucuna pruriens</name>
    <name type="common">Velvet bean</name>
    <name type="synonym">Dolichos pruriens</name>
    <dbReference type="NCBI Taxonomy" id="157652"/>
    <lineage>
        <taxon>Eukaryota</taxon>
        <taxon>Viridiplantae</taxon>
        <taxon>Streptophyta</taxon>
        <taxon>Embryophyta</taxon>
        <taxon>Tracheophyta</taxon>
        <taxon>Spermatophyta</taxon>
        <taxon>Magnoliopsida</taxon>
        <taxon>eudicotyledons</taxon>
        <taxon>Gunneridae</taxon>
        <taxon>Pentapetalae</taxon>
        <taxon>rosids</taxon>
        <taxon>fabids</taxon>
        <taxon>Fabales</taxon>
        <taxon>Fabaceae</taxon>
        <taxon>Papilionoideae</taxon>
        <taxon>50 kb inversion clade</taxon>
        <taxon>NPAAA clade</taxon>
        <taxon>indigoferoid/millettioid clade</taxon>
        <taxon>Phaseoleae</taxon>
        <taxon>Mucuna</taxon>
    </lineage>
</organism>
<feature type="transmembrane region" description="Helical" evidence="1">
    <location>
        <begin position="31"/>
        <end position="52"/>
    </location>
</feature>
<evidence type="ECO:0000313" key="3">
    <source>
        <dbReference type="Proteomes" id="UP000257109"/>
    </source>
</evidence>
<evidence type="ECO:0000313" key="2">
    <source>
        <dbReference type="EMBL" id="RDX95887.1"/>
    </source>
</evidence>
<keyword evidence="3" id="KW-1185">Reference proteome</keyword>
<dbReference type="Proteomes" id="UP000257109">
    <property type="component" value="Unassembled WGS sequence"/>
</dbReference>
<sequence length="78" mass="8984">MTNICHNDVCKLKCSLYGFKQAFLRSFKTPFLTSLLLSYYFAISIMIILLYVDDIVIIGIDSELVLKLQEDAKQKPFT</sequence>
<protein>
    <recommendedName>
        <fullName evidence="4">Reverse transcriptase Ty1/copia-type domain-containing protein</fullName>
    </recommendedName>
</protein>
<name>A0A371GZB2_MUCPR</name>
<evidence type="ECO:0008006" key="4">
    <source>
        <dbReference type="Google" id="ProtNLM"/>
    </source>
</evidence>
<comment type="caution">
    <text evidence="2">The sequence shown here is derived from an EMBL/GenBank/DDBJ whole genome shotgun (WGS) entry which is preliminary data.</text>
</comment>
<keyword evidence="1" id="KW-0812">Transmembrane</keyword>
<proteinExistence type="predicted"/>
<feature type="non-terminal residue" evidence="2">
    <location>
        <position position="1"/>
    </location>
</feature>
<reference evidence="2" key="1">
    <citation type="submission" date="2018-05" db="EMBL/GenBank/DDBJ databases">
        <title>Draft genome of Mucuna pruriens seed.</title>
        <authorList>
            <person name="Nnadi N.E."/>
            <person name="Vos R."/>
            <person name="Hasami M.H."/>
            <person name="Devisetty U.K."/>
            <person name="Aguiy J.C."/>
        </authorList>
    </citation>
    <scope>NUCLEOTIDE SEQUENCE [LARGE SCALE GENOMIC DNA]</scope>
    <source>
        <strain evidence="2">JCA_2017</strain>
    </source>
</reference>
<evidence type="ECO:0000256" key="1">
    <source>
        <dbReference type="SAM" id="Phobius"/>
    </source>
</evidence>
<accession>A0A371GZB2</accession>
<dbReference type="AlphaFoldDB" id="A0A371GZB2"/>
<gene>
    <name evidence="2" type="ORF">CR513_21530</name>
</gene>
<keyword evidence="1" id="KW-1133">Transmembrane helix</keyword>
<dbReference type="EMBL" id="QJKJ01004020">
    <property type="protein sequence ID" value="RDX95887.1"/>
    <property type="molecule type" value="Genomic_DNA"/>
</dbReference>